<dbReference type="AlphaFoldDB" id="A0A4R8XWV7"/>
<evidence type="ECO:0000313" key="1">
    <source>
        <dbReference type="EMBL" id="TFC83904.1"/>
    </source>
</evidence>
<gene>
    <name evidence="1" type="ORF">E3T23_01185</name>
</gene>
<protein>
    <submittedName>
        <fullName evidence="1">Uncharacterized protein</fullName>
    </submittedName>
</protein>
<dbReference type="Proteomes" id="UP000298433">
    <property type="component" value="Unassembled WGS sequence"/>
</dbReference>
<sequence length="86" mass="9629">MADKSTESVLYTAEFVDGPLAGQVDARVLIHGKHEPRVSMMAAVEGVETLFWYDEVDTRDVQGRLHVRYRFDAGESDPYLPTGEAQ</sequence>
<keyword evidence="2" id="KW-1185">Reference proteome</keyword>
<dbReference type="EMBL" id="SOGN01000008">
    <property type="protein sequence ID" value="TFC83904.1"/>
    <property type="molecule type" value="Genomic_DNA"/>
</dbReference>
<reference evidence="1 2" key="1">
    <citation type="submission" date="2019-03" db="EMBL/GenBank/DDBJ databases">
        <title>Genomics of glacier-inhabiting Cryobacterium strains.</title>
        <authorList>
            <person name="Liu Q."/>
            <person name="Xin Y.-H."/>
        </authorList>
    </citation>
    <scope>NUCLEOTIDE SEQUENCE [LARGE SCALE GENOMIC DNA]</scope>
    <source>
        <strain evidence="1 2">TMT2-48-2</strain>
    </source>
</reference>
<dbReference type="OrthoDB" id="5120845at2"/>
<accession>A0A4R8XWV7</accession>
<name>A0A4R8XWV7_9MICO</name>
<dbReference type="RefSeq" id="WP_134368593.1">
    <property type="nucleotide sequence ID" value="NZ_SOGN01000008.1"/>
</dbReference>
<organism evidence="1 2">
    <name type="scientific">Cryobacterium cheniae</name>
    <dbReference type="NCBI Taxonomy" id="1259262"/>
    <lineage>
        <taxon>Bacteria</taxon>
        <taxon>Bacillati</taxon>
        <taxon>Actinomycetota</taxon>
        <taxon>Actinomycetes</taxon>
        <taxon>Micrococcales</taxon>
        <taxon>Microbacteriaceae</taxon>
        <taxon>Cryobacterium</taxon>
    </lineage>
</organism>
<evidence type="ECO:0000313" key="2">
    <source>
        <dbReference type="Proteomes" id="UP000298433"/>
    </source>
</evidence>
<proteinExistence type="predicted"/>
<comment type="caution">
    <text evidence="1">The sequence shown here is derived from an EMBL/GenBank/DDBJ whole genome shotgun (WGS) entry which is preliminary data.</text>
</comment>